<evidence type="ECO:0000256" key="5">
    <source>
        <dbReference type="ARBA" id="ARBA00022630"/>
    </source>
</evidence>
<evidence type="ECO:0000256" key="3">
    <source>
        <dbReference type="ARBA" id="ARBA00010617"/>
    </source>
</evidence>
<dbReference type="Pfam" id="PF00732">
    <property type="entry name" value="GMC_oxred_N"/>
    <property type="match status" value="1"/>
</dbReference>
<proteinExistence type="inferred from homology"/>
<feature type="domain" description="Glucose-methanol-choline oxidoreductase N-terminal" evidence="11">
    <location>
        <begin position="782"/>
        <end position="796"/>
    </location>
</feature>
<dbReference type="GO" id="GO:0004497">
    <property type="term" value="F:monooxygenase activity"/>
    <property type="evidence" value="ECO:0007669"/>
    <property type="project" value="UniProtKB-KW"/>
</dbReference>
<dbReference type="SUPFAM" id="SSF48264">
    <property type="entry name" value="Cytochrome P450"/>
    <property type="match status" value="1"/>
</dbReference>
<dbReference type="InterPro" id="IPR017972">
    <property type="entry name" value="Cyt_P450_CS"/>
</dbReference>
<keyword evidence="9" id="KW-0560">Oxidoreductase</keyword>
<dbReference type="PROSITE" id="PS00086">
    <property type="entry name" value="CYTOCHROME_P450"/>
    <property type="match status" value="1"/>
</dbReference>
<accession>A0AA97PIE1</accession>
<dbReference type="InterPro" id="IPR012132">
    <property type="entry name" value="GMC_OxRdtase"/>
</dbReference>
<comment type="similarity">
    <text evidence="3">Belongs to the cytochrome P450 family.</text>
</comment>
<name>A0AA97PIE1_PYRO3</name>
<feature type="binding site" description="axial binding residue" evidence="10">
    <location>
        <position position="467"/>
    </location>
    <ligand>
        <name>heme</name>
        <dbReference type="ChEBI" id="CHEBI:30413"/>
    </ligand>
    <ligandPart>
        <name>Fe</name>
        <dbReference type="ChEBI" id="CHEBI:18248"/>
    </ligandPart>
</feature>
<dbReference type="SUPFAM" id="SSF54373">
    <property type="entry name" value="FAD-linked reductases, C-terminal domain"/>
    <property type="match status" value="1"/>
</dbReference>
<dbReference type="AlphaFoldDB" id="A0AA97PIE1"/>
<dbReference type="PROSITE" id="PS00624">
    <property type="entry name" value="GMC_OXRED_2"/>
    <property type="match status" value="1"/>
</dbReference>
<comment type="cofactor">
    <cofactor evidence="1 10">
        <name>heme</name>
        <dbReference type="ChEBI" id="CHEBI:30413"/>
    </cofactor>
</comment>
<dbReference type="GO" id="GO:0016614">
    <property type="term" value="F:oxidoreductase activity, acting on CH-OH group of donors"/>
    <property type="evidence" value="ECO:0007669"/>
    <property type="project" value="InterPro"/>
</dbReference>
<dbReference type="InterPro" id="IPR001128">
    <property type="entry name" value="Cyt_P450"/>
</dbReference>
<dbReference type="GO" id="GO:0016705">
    <property type="term" value="F:oxidoreductase activity, acting on paired donors, with incorporation or reduction of molecular oxygen"/>
    <property type="evidence" value="ECO:0007669"/>
    <property type="project" value="InterPro"/>
</dbReference>
<dbReference type="SUPFAM" id="SSF51905">
    <property type="entry name" value="FAD/NAD(P)-binding domain"/>
    <property type="match status" value="1"/>
</dbReference>
<evidence type="ECO:0000256" key="8">
    <source>
        <dbReference type="ARBA" id="ARBA00023004"/>
    </source>
</evidence>
<evidence type="ECO:0000256" key="1">
    <source>
        <dbReference type="ARBA" id="ARBA00001971"/>
    </source>
</evidence>
<dbReference type="Pfam" id="PF05199">
    <property type="entry name" value="GMC_oxred_C"/>
    <property type="match status" value="1"/>
</dbReference>
<dbReference type="Gene3D" id="3.50.50.60">
    <property type="entry name" value="FAD/NAD(P)-binding domain"/>
    <property type="match status" value="1"/>
</dbReference>
<dbReference type="GO" id="GO:0020037">
    <property type="term" value="F:heme binding"/>
    <property type="evidence" value="ECO:0007669"/>
    <property type="project" value="InterPro"/>
</dbReference>
<dbReference type="GO" id="GO:0050660">
    <property type="term" value="F:flavin adenine dinucleotide binding"/>
    <property type="evidence" value="ECO:0007669"/>
    <property type="project" value="InterPro"/>
</dbReference>
<dbReference type="InterPro" id="IPR036396">
    <property type="entry name" value="Cyt_P450_sf"/>
</dbReference>
<keyword evidence="8 10" id="KW-0408">Iron</keyword>
<dbReference type="GO" id="GO:0005506">
    <property type="term" value="F:iron ion binding"/>
    <property type="evidence" value="ECO:0007669"/>
    <property type="project" value="InterPro"/>
</dbReference>
<evidence type="ECO:0000256" key="4">
    <source>
        <dbReference type="ARBA" id="ARBA00010790"/>
    </source>
</evidence>
<keyword evidence="6 10" id="KW-0479">Metal-binding</keyword>
<dbReference type="Pfam" id="PF00067">
    <property type="entry name" value="p450"/>
    <property type="match status" value="1"/>
</dbReference>
<evidence type="ECO:0000259" key="11">
    <source>
        <dbReference type="PROSITE" id="PS00624"/>
    </source>
</evidence>
<dbReference type="InterPro" id="IPR002403">
    <property type="entry name" value="Cyt_P450_E_grp-IV"/>
</dbReference>
<dbReference type="PRINTS" id="PR00465">
    <property type="entry name" value="EP450IV"/>
</dbReference>
<evidence type="ECO:0000256" key="2">
    <source>
        <dbReference type="ARBA" id="ARBA00001974"/>
    </source>
</evidence>
<comment type="cofactor">
    <cofactor evidence="2">
        <name>FAD</name>
        <dbReference type="ChEBI" id="CHEBI:57692"/>
    </cofactor>
</comment>
<dbReference type="InterPro" id="IPR036188">
    <property type="entry name" value="FAD/NAD-bd_sf"/>
</dbReference>
<dbReference type="CDD" id="cd11041">
    <property type="entry name" value="CYP503A1-like"/>
    <property type="match status" value="1"/>
</dbReference>
<dbReference type="Gene3D" id="1.10.630.10">
    <property type="entry name" value="Cytochrome P450"/>
    <property type="match status" value="1"/>
</dbReference>
<dbReference type="PANTHER" id="PTHR11552:SF147">
    <property type="entry name" value="CHOLINE DEHYDROGENASE, MITOCHONDRIAL"/>
    <property type="match status" value="1"/>
</dbReference>
<dbReference type="InterPro" id="IPR007867">
    <property type="entry name" value="GMC_OxRtase_C"/>
</dbReference>
<keyword evidence="9" id="KW-0503">Monooxygenase</keyword>
<evidence type="ECO:0000256" key="7">
    <source>
        <dbReference type="ARBA" id="ARBA00022827"/>
    </source>
</evidence>
<keyword evidence="10" id="KW-0349">Heme</keyword>
<dbReference type="PANTHER" id="PTHR11552">
    <property type="entry name" value="GLUCOSE-METHANOL-CHOLINE GMC OXIDOREDUCTASE"/>
    <property type="match status" value="1"/>
</dbReference>
<dbReference type="Proteomes" id="UP000011086">
    <property type="component" value="Unassembled WGS sequence"/>
</dbReference>
<keyword evidence="7" id="KW-0274">FAD</keyword>
<evidence type="ECO:0000256" key="6">
    <source>
        <dbReference type="ARBA" id="ARBA00022723"/>
    </source>
</evidence>
<sequence length="1094" mass="119954">MLELLARPAVAAPALLLVGYIIYHAVRSPRLPDLPIVGAKEGDWFPMLQARWRNIVDFERGLSEGYQKYKGRPVIVPASHRTSVMLPLAEVDWYLSQPDDVLSFHLAAHETLQLDHTTLDRRLAHDTANNRVVTVTLNGQLGNLVPDILDEVRYGFERCWGGRPGEAREVKLYETMTRIIAGVTARVILGTAFSRDEDFLELSTACAQDLPVSAQMLMFVWKPLRPLVAPLVTLAAKTRLRRYRRAIAPEVHRRLAAWDARARDAEGGGGDGNEPNDFLQWTIRHAKQSGDPTMWELDMLVGRTLMLNFAAIHTSSLTQTAAVLELAASDACVAAELRAEVSAVVAEHGWTKRSLARMEKLDSVLRESARLNSVVTLGMERKVVAAGGVTTPSGLHVPRGGVVCLPAYGVLHDDAVYPDAEEFRSFRFSDARVDDGRGAASYVERARNAFPTTKPEFLAFGHGRHACPGRFFAALELKMILAYIVLNYDISPREKTPAWCAALNPAVCFGRFSLAFCFCWVILFRLPSRRGGGTSGCVIAGRLAESPNVSILLIEAGPDSKDLENVHMVGGARQLFDLETDWNVTSQPNPGADDRTVKLTRGKFLGGCSGCNATLCIRGSRQDFDDWGVEGWSGDEVFAYMRKAERFHGRDWFRACEAEHGTDGLLDVEPYDLAPISDLLLESFVDKGLPLDHDLFTHGRNPHGCGHAPRSVHNGVRSTAARFVADKARARSGVDIMTETLVDKVVVERVGGELRATGVRLVKADGSVVHVKAGKEVIVSGGSYCSPNILNRSGIGAKDELDKFGIETLVDLAGVGKNLMDHLIAFIVYETEHQGLTVDKDLFHDDGLARSYALWKDHKAGVLAGFPFGCVAFARLDSRLSDSAVWNAAPRQPGRDPMGLTPRQPNVELMTIQCYGGPKSFTDFPVGGSHTFCLVPELFSPRSRGSVALRSADPRDVPLVDTNYLADPLDVEVMAEACRFANEIVVDGKGTRDVVKGSWPRELIHHRYTTREDWIPFVKKNATTCYHPAGTCAMGKTDDPKTVVDAKLRVKGVNGLRVADCSIMPTLNGGHTQMPAYAIGEKAADLIKEAWGLK</sequence>
<comment type="similarity">
    <text evidence="4">Belongs to the GMC oxidoreductase family.</text>
</comment>
<dbReference type="EMBL" id="JH793988">
    <property type="protein sequence ID" value="ELQ35687.1"/>
    <property type="molecule type" value="Genomic_DNA"/>
</dbReference>
<evidence type="ECO:0000256" key="9">
    <source>
        <dbReference type="ARBA" id="ARBA00023033"/>
    </source>
</evidence>
<gene>
    <name evidence="12" type="ORF">OOU_Y34scaffold00693g10</name>
</gene>
<organism evidence="12">
    <name type="scientific">Pyricularia oryzae (strain Y34)</name>
    <name type="common">Rice blast fungus</name>
    <name type="synonym">Magnaporthe oryzae</name>
    <dbReference type="NCBI Taxonomy" id="1143189"/>
    <lineage>
        <taxon>Eukaryota</taxon>
        <taxon>Fungi</taxon>
        <taxon>Dikarya</taxon>
        <taxon>Ascomycota</taxon>
        <taxon>Pezizomycotina</taxon>
        <taxon>Sordariomycetes</taxon>
        <taxon>Sordariomycetidae</taxon>
        <taxon>Magnaporthales</taxon>
        <taxon>Pyriculariaceae</taxon>
        <taxon>Pyricularia</taxon>
    </lineage>
</organism>
<evidence type="ECO:0000256" key="10">
    <source>
        <dbReference type="PIRSR" id="PIRSR602403-1"/>
    </source>
</evidence>
<dbReference type="InterPro" id="IPR000172">
    <property type="entry name" value="GMC_OxRdtase_N"/>
</dbReference>
<keyword evidence="5" id="KW-0285">Flavoprotein</keyword>
<evidence type="ECO:0000313" key="12">
    <source>
        <dbReference type="EMBL" id="ELQ35687.1"/>
    </source>
</evidence>
<reference evidence="12" key="1">
    <citation type="journal article" date="2012" name="PLoS Genet.">
        <title>Comparative analysis of the genomes of two field isolates of the rice blast fungus Magnaporthe oryzae.</title>
        <authorList>
            <person name="Xue M."/>
            <person name="Yang J."/>
            <person name="Li Z."/>
            <person name="Hu S."/>
            <person name="Yao N."/>
            <person name="Dean R.A."/>
            <person name="Zhao W."/>
            <person name="Shen M."/>
            <person name="Zhang H."/>
            <person name="Li C."/>
            <person name="Liu L."/>
            <person name="Cao L."/>
            <person name="Xu X."/>
            <person name="Xing Y."/>
            <person name="Hsiang T."/>
            <person name="Zhang Z."/>
            <person name="Xu J.R."/>
            <person name="Peng Y.L."/>
        </authorList>
    </citation>
    <scope>NUCLEOTIDE SEQUENCE</scope>
    <source>
        <strain evidence="12">Y34</strain>
    </source>
</reference>
<dbReference type="Gene3D" id="3.30.560.10">
    <property type="entry name" value="Glucose Oxidase, domain 3"/>
    <property type="match status" value="1"/>
</dbReference>
<protein>
    <submittedName>
        <fullName evidence="12">Glucose dehydrogenase short protein</fullName>
    </submittedName>
</protein>